<protein>
    <submittedName>
        <fullName evidence="7">TonB-dependent receptor</fullName>
    </submittedName>
</protein>
<keyword evidence="3" id="KW-0998">Cell outer membrane</keyword>
<dbReference type="PANTHER" id="PTHR40980">
    <property type="entry name" value="PLUG DOMAIN-CONTAINING PROTEIN"/>
    <property type="match status" value="1"/>
</dbReference>
<dbReference type="AlphaFoldDB" id="A0A5B8UGA8"/>
<organism evidence="7 8">
    <name type="scientific">Flavisolibacter ginsenosidimutans</name>
    <dbReference type="NCBI Taxonomy" id="661481"/>
    <lineage>
        <taxon>Bacteria</taxon>
        <taxon>Pseudomonadati</taxon>
        <taxon>Bacteroidota</taxon>
        <taxon>Chitinophagia</taxon>
        <taxon>Chitinophagales</taxon>
        <taxon>Chitinophagaceae</taxon>
        <taxon>Flavisolibacter</taxon>
    </lineage>
</organism>
<sequence>MKQFSFLLFLVGLFSFRSQAQGGKVSGSVIDGSQKTIESATISLIKAKDSSVVKYSVAGKEGAFVFDGIGYGKYLVTVSAVGHQKGYSPAFELSAANATIQLKPIELVPVSKSMTAVMVTARKPLIEQRIDRTVVNVEASVTNVGSTAMEVLEKSPGISVDKDGNISLKGKAGVMVLIDGRPTQLGSSDLANLLRSMNANQLDQVEIMTNPPAKFDAAGNAGIINIKTKKNKMVGYNGSLNASYGQGHLPKFNEGFNFNYREGKWNLFTNLSHGYRERDNRLTIQRNFTNETTKALVSHFDQVASMKNSGSSYNAKLGADFFAGKNTTLGIVLNGFSAPNSFVNHNTIDISDKNGILTSNTKALSKQDESWKNFSTNLNFRQVLDTAGKELTADLDYVTYDAYNNQSLSNYYYSATGIETKKGDTLYGRLPQNIDIYSGRIDYTMPLKKGARFEAGLKTSWVRTDNDAAYDTLHNGTAIRDLNRSNHFVYEENINAAYVNLSGSLSKKISAQLGLRVENTNAKGNQLTTNENFDRHYTQLFPTAFLQYTANEKNTWGLNYGRRIRRPNYESLNPFIEYLDRYTSQQGNPNLKPQFSHNVELSHTYKGFLTTTLNYTQTNDIIQQVIEQNEATNETYVKQANIAKQRQWGLSVSANKSVTKWWTNSIYVNLFNNRFEGLVNNTNVTIDATTLMLNGSQQFKLSKTFTAEVSGWYRTAGIEGVIKASPMGALNAGFSQQIWKDKGTIRLNVRDVFYTQGFKGQSQYGNVDAAFQERNDSRVVTLGFSYRFSKGKVGGVKRRSSSANDEQSRVGGGN</sequence>
<evidence type="ECO:0000256" key="1">
    <source>
        <dbReference type="ARBA" id="ARBA00004442"/>
    </source>
</evidence>
<feature type="domain" description="Outer membrane protein beta-barrel" evidence="6">
    <location>
        <begin position="384"/>
        <end position="786"/>
    </location>
</feature>
<dbReference type="EMBL" id="CP042433">
    <property type="protein sequence ID" value="QEC55346.1"/>
    <property type="molecule type" value="Genomic_DNA"/>
</dbReference>
<keyword evidence="7" id="KW-0675">Receptor</keyword>
<evidence type="ECO:0000256" key="2">
    <source>
        <dbReference type="ARBA" id="ARBA00023136"/>
    </source>
</evidence>
<dbReference type="Gene3D" id="2.170.130.10">
    <property type="entry name" value="TonB-dependent receptor, plug domain"/>
    <property type="match status" value="1"/>
</dbReference>
<evidence type="ECO:0000256" key="5">
    <source>
        <dbReference type="SAM" id="SignalP"/>
    </source>
</evidence>
<feature type="signal peptide" evidence="5">
    <location>
        <begin position="1"/>
        <end position="20"/>
    </location>
</feature>
<reference evidence="7 8" key="1">
    <citation type="journal article" date="2015" name="Int. J. Syst. Evol. Microbiol.">
        <title>Flavisolibacter ginsenosidimutans sp. nov., with ginsenoside-converting activity isolated from soil used for cultivating ginseng.</title>
        <authorList>
            <person name="Zhao Y."/>
            <person name="Liu Q."/>
            <person name="Kang M.S."/>
            <person name="Jin F."/>
            <person name="Yu H."/>
            <person name="Im W.T."/>
        </authorList>
    </citation>
    <scope>NUCLEOTIDE SEQUENCE [LARGE SCALE GENOMIC DNA]</scope>
    <source>
        <strain evidence="7 8">Gsoil 636</strain>
    </source>
</reference>
<feature type="chain" id="PRO_5023086565" evidence="5">
    <location>
        <begin position="21"/>
        <end position="814"/>
    </location>
</feature>
<keyword evidence="5" id="KW-0732">Signal</keyword>
<name>A0A5B8UGA8_9BACT</name>
<evidence type="ECO:0000256" key="3">
    <source>
        <dbReference type="ARBA" id="ARBA00023237"/>
    </source>
</evidence>
<accession>A0A5B8UGA8</accession>
<dbReference type="OrthoDB" id="905812at2"/>
<feature type="region of interest" description="Disordered" evidence="4">
    <location>
        <begin position="794"/>
        <end position="814"/>
    </location>
</feature>
<proteinExistence type="predicted"/>
<gene>
    <name evidence="7" type="ORF">FSB75_05310</name>
</gene>
<dbReference type="SUPFAM" id="SSF56935">
    <property type="entry name" value="Porins"/>
    <property type="match status" value="1"/>
</dbReference>
<dbReference type="Gene3D" id="2.40.170.20">
    <property type="entry name" value="TonB-dependent receptor, beta-barrel domain"/>
    <property type="match status" value="1"/>
</dbReference>
<evidence type="ECO:0000313" key="8">
    <source>
        <dbReference type="Proteomes" id="UP000321204"/>
    </source>
</evidence>
<keyword evidence="8" id="KW-1185">Reference proteome</keyword>
<dbReference type="Proteomes" id="UP000321204">
    <property type="component" value="Chromosome"/>
</dbReference>
<evidence type="ECO:0000313" key="7">
    <source>
        <dbReference type="EMBL" id="QEC55346.1"/>
    </source>
</evidence>
<dbReference type="Pfam" id="PF14905">
    <property type="entry name" value="OMP_b-brl_3"/>
    <property type="match status" value="1"/>
</dbReference>
<keyword evidence="2" id="KW-0472">Membrane</keyword>
<dbReference type="SUPFAM" id="SSF49478">
    <property type="entry name" value="Cna protein B-type domain"/>
    <property type="match status" value="1"/>
</dbReference>
<comment type="subcellular location">
    <subcellularLocation>
        <location evidence="1">Cell outer membrane</location>
    </subcellularLocation>
</comment>
<dbReference type="RefSeq" id="WP_146783847.1">
    <property type="nucleotide sequence ID" value="NZ_BAABIO010000002.1"/>
</dbReference>
<dbReference type="InterPro" id="IPR041700">
    <property type="entry name" value="OMP_b-brl_3"/>
</dbReference>
<dbReference type="Pfam" id="PF13620">
    <property type="entry name" value="CarboxypepD_reg"/>
    <property type="match status" value="1"/>
</dbReference>
<evidence type="ECO:0000259" key="6">
    <source>
        <dbReference type="Pfam" id="PF14905"/>
    </source>
</evidence>
<evidence type="ECO:0000256" key="4">
    <source>
        <dbReference type="SAM" id="MobiDB-lite"/>
    </source>
</evidence>
<dbReference type="Gene3D" id="2.60.40.1120">
    <property type="entry name" value="Carboxypeptidase-like, regulatory domain"/>
    <property type="match status" value="1"/>
</dbReference>
<dbReference type="GO" id="GO:0009279">
    <property type="term" value="C:cell outer membrane"/>
    <property type="evidence" value="ECO:0007669"/>
    <property type="project" value="UniProtKB-SubCell"/>
</dbReference>
<dbReference type="InterPro" id="IPR037066">
    <property type="entry name" value="Plug_dom_sf"/>
</dbReference>
<dbReference type="KEGG" id="fgg:FSB75_05310"/>
<dbReference type="InterPro" id="IPR036942">
    <property type="entry name" value="Beta-barrel_TonB_sf"/>
</dbReference>
<dbReference type="PANTHER" id="PTHR40980:SF4">
    <property type="entry name" value="TONB-DEPENDENT RECEPTOR-LIKE BETA-BARREL DOMAIN-CONTAINING PROTEIN"/>
    <property type="match status" value="1"/>
</dbReference>